<dbReference type="PANTHER" id="PTHR45912">
    <property type="entry name" value="CILIA- AND FLAGELLA-ASSOCIATED PROTEIN 47"/>
    <property type="match status" value="1"/>
</dbReference>
<evidence type="ECO:0000259" key="3">
    <source>
        <dbReference type="Pfam" id="PF24529"/>
    </source>
</evidence>
<dbReference type="PANTHER" id="PTHR45912:SF3">
    <property type="entry name" value="CILIA- AND FLAGELLA-ASSOCIATED PROTEIN 47"/>
    <property type="match status" value="1"/>
</dbReference>
<feature type="domain" description="Cilia- and flagella-associated protein 47" evidence="3">
    <location>
        <begin position="184"/>
        <end position="267"/>
    </location>
</feature>
<feature type="transmembrane region" description="Helical" evidence="2">
    <location>
        <begin position="521"/>
        <end position="545"/>
    </location>
</feature>
<dbReference type="Proteomes" id="UP000784294">
    <property type="component" value="Unassembled WGS sequence"/>
</dbReference>
<keyword evidence="5" id="KW-1185">Reference proteome</keyword>
<sequence length="579" mass="64009">MGSNGEKPSLGRKESTYPMSICAPSSLSDFTDSDCIEQIFQTSAPQSPVEDDWLKADHELAEITERWLAMHGFLEGYRIVKLPNTFRSCLSWSALVDSQSGKEGMLQYQRLAAAKLKTSALSDPTCRTGKIMKSGNILPHKHPKSERELEEKRSTLAMLGENSDELEEPEEDRAIEEEKEEAKVPAKMFSRSLGHLFSCISHLAGDQPLPGLSATLSLPVNKPRAALHAIYHQLAALIVFVQSQGGHLPLIAPEHLMDSRDYAHWLRLGRPGPTVSSRHLLIPETLLVSARTQESVEISRSTSSVPGKEAAKFFGTEKDAMNESVCTLTKGLQGVSSNISEQDYADCSKEDKSKNQLVSLSLAPMAALSEAEFEIVSLRAWTEVMLQLIKCLVLRRVTLTSLGSRPLNQPKPPVPTEQIGYPSKPSESTSRSFCMQTDKSGVRGSGGFRGPISFGIRQAGSIFANCYNADERALLCWLSECVRRAGGDLLLLCQKKEHSNFFETSSLKLVVNFDADLQDGFVLACVLATYLPFLSFSIALSPVHFDMYSRYRRKGSVKFSTIYPYFISTSRYSLLQTTS</sequence>
<dbReference type="GO" id="GO:0060271">
    <property type="term" value="P:cilium assembly"/>
    <property type="evidence" value="ECO:0007669"/>
    <property type="project" value="TreeGrafter"/>
</dbReference>
<gene>
    <name evidence="4" type="ORF">PXEA_LOCUS355</name>
</gene>
<dbReference type="EMBL" id="CAAALY010000630">
    <property type="protein sequence ID" value="VEL06915.1"/>
    <property type="molecule type" value="Genomic_DNA"/>
</dbReference>
<feature type="region of interest" description="Disordered" evidence="1">
    <location>
        <begin position="404"/>
        <end position="432"/>
    </location>
</feature>
<reference evidence="4" key="1">
    <citation type="submission" date="2018-11" db="EMBL/GenBank/DDBJ databases">
        <authorList>
            <consortium name="Pathogen Informatics"/>
        </authorList>
    </citation>
    <scope>NUCLEOTIDE SEQUENCE</scope>
</reference>
<keyword evidence="2" id="KW-0472">Membrane</keyword>
<evidence type="ECO:0000313" key="4">
    <source>
        <dbReference type="EMBL" id="VEL06915.1"/>
    </source>
</evidence>
<dbReference type="GO" id="GO:0005929">
    <property type="term" value="C:cilium"/>
    <property type="evidence" value="ECO:0007669"/>
    <property type="project" value="TreeGrafter"/>
</dbReference>
<organism evidence="4 5">
    <name type="scientific">Protopolystoma xenopodis</name>
    <dbReference type="NCBI Taxonomy" id="117903"/>
    <lineage>
        <taxon>Eukaryota</taxon>
        <taxon>Metazoa</taxon>
        <taxon>Spiralia</taxon>
        <taxon>Lophotrochozoa</taxon>
        <taxon>Platyhelminthes</taxon>
        <taxon>Monogenea</taxon>
        <taxon>Polyopisthocotylea</taxon>
        <taxon>Polystomatidea</taxon>
        <taxon>Polystomatidae</taxon>
        <taxon>Protopolystoma</taxon>
    </lineage>
</organism>
<evidence type="ECO:0000256" key="2">
    <source>
        <dbReference type="SAM" id="Phobius"/>
    </source>
</evidence>
<name>A0A448WA89_9PLAT</name>
<evidence type="ECO:0000313" key="5">
    <source>
        <dbReference type="Proteomes" id="UP000784294"/>
    </source>
</evidence>
<dbReference type="OrthoDB" id="6288461at2759"/>
<feature type="compositionally biased region" description="Acidic residues" evidence="1">
    <location>
        <begin position="162"/>
        <end position="179"/>
    </location>
</feature>
<dbReference type="Pfam" id="PF24529">
    <property type="entry name" value="CFAP47"/>
    <property type="match status" value="1"/>
</dbReference>
<dbReference type="AlphaFoldDB" id="A0A448WA89"/>
<dbReference type="InterPro" id="IPR056343">
    <property type="entry name" value="CFAP47_dom"/>
</dbReference>
<keyword evidence="2" id="KW-1133">Transmembrane helix</keyword>
<keyword evidence="2" id="KW-0812">Transmembrane</keyword>
<protein>
    <recommendedName>
        <fullName evidence="3">Cilia- and flagella-associated protein 47 domain-containing protein</fullName>
    </recommendedName>
</protein>
<evidence type="ECO:0000256" key="1">
    <source>
        <dbReference type="SAM" id="MobiDB-lite"/>
    </source>
</evidence>
<accession>A0A448WA89</accession>
<feature type="compositionally biased region" description="Basic and acidic residues" evidence="1">
    <location>
        <begin position="145"/>
        <end position="154"/>
    </location>
</feature>
<comment type="caution">
    <text evidence="4">The sequence shown here is derived from an EMBL/GenBank/DDBJ whole genome shotgun (WGS) entry which is preliminary data.</text>
</comment>
<proteinExistence type="predicted"/>
<feature type="region of interest" description="Disordered" evidence="1">
    <location>
        <begin position="132"/>
        <end position="182"/>
    </location>
</feature>